<evidence type="ECO:0000256" key="1">
    <source>
        <dbReference type="SAM" id="Phobius"/>
    </source>
</evidence>
<feature type="transmembrane region" description="Helical" evidence="1">
    <location>
        <begin position="366"/>
        <end position="388"/>
    </location>
</feature>
<name>A0A1T4N8Y5_9BACT</name>
<dbReference type="RefSeq" id="WP_025070462.1">
    <property type="nucleotide sequence ID" value="NZ_CAURQX010000043.1"/>
</dbReference>
<organism evidence="2 3">
    <name type="scientific">Segatella oulorum</name>
    <dbReference type="NCBI Taxonomy" id="28136"/>
    <lineage>
        <taxon>Bacteria</taxon>
        <taxon>Pseudomonadati</taxon>
        <taxon>Bacteroidota</taxon>
        <taxon>Bacteroidia</taxon>
        <taxon>Bacteroidales</taxon>
        <taxon>Prevotellaceae</taxon>
        <taxon>Segatella</taxon>
    </lineage>
</organism>
<dbReference type="AlphaFoldDB" id="A0A1T4N8Y5"/>
<keyword evidence="1" id="KW-0472">Membrane</keyword>
<dbReference type="STRING" id="28136.SAMN02745202_00995"/>
<accession>A0A1T4N8Y5</accession>
<keyword evidence="1" id="KW-1133">Transmembrane helix</keyword>
<evidence type="ECO:0000313" key="3">
    <source>
        <dbReference type="Proteomes" id="UP000190065"/>
    </source>
</evidence>
<dbReference type="Proteomes" id="UP000190065">
    <property type="component" value="Unassembled WGS sequence"/>
</dbReference>
<keyword evidence="1" id="KW-0812">Transmembrane</keyword>
<gene>
    <name evidence="2" type="ORF">SAMN02745202_00995</name>
</gene>
<dbReference type="EMBL" id="FUXK01000009">
    <property type="protein sequence ID" value="SJZ75760.1"/>
    <property type="molecule type" value="Genomic_DNA"/>
</dbReference>
<evidence type="ECO:0008006" key="4">
    <source>
        <dbReference type="Google" id="ProtNLM"/>
    </source>
</evidence>
<sequence>MNLVWKLLRQHLSIPQMAGFFFANLFGMIIVLLSVQFYQDVIPVFTAEDSFMRSDFLIVNKKIGTASTISGSSNTFNQTEVDDLAQQPFVSRMGKFTNANYKADVSMRVNGVSVLNNGEISFESIPDSFVDTPLRNWNYQPGEKTIPIILPRIYLTMYNFGFAQTHALPKLSDGLVGMIDFHIFVHGKHREAQFKGKVIGFSNRLSSILVPQAFMDWSNDTFAPGETHAPTRLIVQVNNPSDPQFTKYLDQKGYEIENDKLNTEKTTYFLRLLVTMVVGVGLVISALSFYILMLSIYLLVQKNTHKLENLLLIGYRPAQVALPYQMLTIGLNLLIYGLALLAIFFARSYYMDLIETLFPNIEDGNMLPAIAVGALLFVLVSLSNYAIIARKIVHIWKRKDA</sequence>
<feature type="transmembrane region" description="Helical" evidence="1">
    <location>
        <begin position="268"/>
        <end position="300"/>
    </location>
</feature>
<feature type="transmembrane region" description="Helical" evidence="1">
    <location>
        <begin position="20"/>
        <end position="38"/>
    </location>
</feature>
<feature type="transmembrane region" description="Helical" evidence="1">
    <location>
        <begin position="321"/>
        <end position="346"/>
    </location>
</feature>
<reference evidence="2 3" key="1">
    <citation type="submission" date="2017-02" db="EMBL/GenBank/DDBJ databases">
        <authorList>
            <person name="Peterson S.W."/>
        </authorList>
    </citation>
    <scope>NUCLEOTIDE SEQUENCE [LARGE SCALE GENOMIC DNA]</scope>
    <source>
        <strain evidence="2 3">ATCC 43324</strain>
    </source>
</reference>
<dbReference type="eggNOG" id="COG0577">
    <property type="taxonomic scope" value="Bacteria"/>
</dbReference>
<protein>
    <recommendedName>
        <fullName evidence="4">ABC transporter permease</fullName>
    </recommendedName>
</protein>
<evidence type="ECO:0000313" key="2">
    <source>
        <dbReference type="EMBL" id="SJZ75760.1"/>
    </source>
</evidence>
<proteinExistence type="predicted"/>